<dbReference type="PRINTS" id="PR00508">
    <property type="entry name" value="S21N4MTFRASE"/>
</dbReference>
<dbReference type="PROSITE" id="PS00092">
    <property type="entry name" value="N6_MTASE"/>
    <property type="match status" value="1"/>
</dbReference>
<evidence type="ECO:0000313" key="8">
    <source>
        <dbReference type="Proteomes" id="UP001239169"/>
    </source>
</evidence>
<dbReference type="GO" id="GO:0008168">
    <property type="term" value="F:methyltransferase activity"/>
    <property type="evidence" value="ECO:0007669"/>
    <property type="project" value="UniProtKB-KW"/>
</dbReference>
<keyword evidence="8" id="KW-1185">Reference proteome</keyword>
<reference evidence="7 8" key="1">
    <citation type="submission" date="2023-04" db="EMBL/GenBank/DDBJ databases">
        <title>Bacteria Genome Submission.</title>
        <authorList>
            <person name="Isaac P."/>
        </authorList>
    </citation>
    <scope>NUCLEOTIDE SEQUENCE [LARGE SCALE GENOMIC DNA]</scope>
    <source>
        <strain evidence="7 8">SampleS7P1</strain>
        <plasmid evidence="7 8">unnamed1</plasmid>
    </source>
</reference>
<dbReference type="EMBL" id="CP124686">
    <property type="protein sequence ID" value="WGX77385.1"/>
    <property type="molecule type" value="Genomic_DNA"/>
</dbReference>
<dbReference type="InterPro" id="IPR002052">
    <property type="entry name" value="DNA_methylase_N6_adenine_CS"/>
</dbReference>
<dbReference type="EC" id="2.1.1.-" evidence="5"/>
<dbReference type="PANTHER" id="PTHR13370:SF3">
    <property type="entry name" value="TRNA (GUANINE(10)-N2)-METHYLTRANSFERASE HOMOLOG"/>
    <property type="match status" value="1"/>
</dbReference>
<keyword evidence="7" id="KW-0614">Plasmid</keyword>
<accession>A0ABY8R7G1</accession>
<dbReference type="GO" id="GO:0032259">
    <property type="term" value="P:methylation"/>
    <property type="evidence" value="ECO:0007669"/>
    <property type="project" value="UniProtKB-KW"/>
</dbReference>
<evidence type="ECO:0000256" key="3">
    <source>
        <dbReference type="ARBA" id="ARBA00022679"/>
    </source>
</evidence>
<evidence type="ECO:0000313" key="7">
    <source>
        <dbReference type="EMBL" id="WGX77385.1"/>
    </source>
</evidence>
<dbReference type="Gene3D" id="3.40.50.150">
    <property type="entry name" value="Vaccinia Virus protein VP39"/>
    <property type="match status" value="1"/>
</dbReference>
<keyword evidence="4" id="KW-0680">Restriction system</keyword>
<geneLocation type="plasmid" evidence="7 8">
    <name>unnamed1</name>
</geneLocation>
<name>A0ABY8R7G1_PARBF</name>
<dbReference type="PANTHER" id="PTHR13370">
    <property type="entry name" value="RNA METHYLASE-RELATED"/>
    <property type="match status" value="1"/>
</dbReference>
<protein>
    <recommendedName>
        <fullName evidence="5">Methyltransferase</fullName>
        <ecNumber evidence="5">2.1.1.-</ecNumber>
    </recommendedName>
</protein>
<evidence type="ECO:0000256" key="2">
    <source>
        <dbReference type="ARBA" id="ARBA00022603"/>
    </source>
</evidence>
<keyword evidence="3 7" id="KW-0808">Transferase</keyword>
<evidence type="ECO:0000259" key="6">
    <source>
        <dbReference type="Pfam" id="PF01555"/>
    </source>
</evidence>
<evidence type="ECO:0000256" key="5">
    <source>
        <dbReference type="RuleBase" id="RU362026"/>
    </source>
</evidence>
<evidence type="ECO:0000256" key="4">
    <source>
        <dbReference type="ARBA" id="ARBA00022747"/>
    </source>
</evidence>
<feature type="domain" description="DNA methylase N-4/N-6" evidence="6">
    <location>
        <begin position="26"/>
        <end position="240"/>
    </location>
</feature>
<dbReference type="Proteomes" id="UP001239169">
    <property type="component" value="Plasmid unnamed1"/>
</dbReference>
<comment type="similarity">
    <text evidence="1 5">Belongs to the N(4)/N(6)-methyltransferase family.</text>
</comment>
<proteinExistence type="inferred from homology"/>
<dbReference type="Pfam" id="PF01555">
    <property type="entry name" value="N6_N4_Mtase"/>
    <property type="match status" value="1"/>
</dbReference>
<gene>
    <name evidence="7" type="ORF">QJS64_19145</name>
</gene>
<organism evidence="7 8">
    <name type="scientific">Paraclostridium bifermentans</name>
    <name type="common">Clostridium bifermentans</name>
    <dbReference type="NCBI Taxonomy" id="1490"/>
    <lineage>
        <taxon>Bacteria</taxon>
        <taxon>Bacillati</taxon>
        <taxon>Bacillota</taxon>
        <taxon>Clostridia</taxon>
        <taxon>Peptostreptococcales</taxon>
        <taxon>Peptostreptococcaceae</taxon>
        <taxon>Paraclostridium</taxon>
    </lineage>
</organism>
<sequence length="243" mass="28203">MYKIKNYDLYNGDCLEVMKSLKDNSIDLILCDPPFGTTNCEWDSIIPFKDLWNQYNRILKPNGAVVLFSAQPFTTHLINSNIKNYKYSWYWVKNTCTGFAFAKHQPMRKVEDINVFYKKKPLYKPQGLIELEKPKITKKKSKISNSDSIYNDSSLANKQFITRYTNYPNNVLFFNKEPKGLHPTQKPVDLLEYLIKTYTNEGDIVLDNCMGSGSTGVAAINLKRKFIGIEKDENYFKIAKTRI</sequence>
<keyword evidence="2 7" id="KW-0489">Methyltransferase</keyword>
<dbReference type="InterPro" id="IPR001091">
    <property type="entry name" value="RM_Methyltransferase"/>
</dbReference>
<dbReference type="InterPro" id="IPR002941">
    <property type="entry name" value="DNA_methylase_N4/N6"/>
</dbReference>
<dbReference type="SUPFAM" id="SSF53335">
    <property type="entry name" value="S-adenosyl-L-methionine-dependent methyltransferases"/>
    <property type="match status" value="1"/>
</dbReference>
<dbReference type="InterPro" id="IPR029063">
    <property type="entry name" value="SAM-dependent_MTases_sf"/>
</dbReference>
<evidence type="ECO:0000256" key="1">
    <source>
        <dbReference type="ARBA" id="ARBA00006594"/>
    </source>
</evidence>